<comment type="caution">
    <text evidence="2">The sequence shown here is derived from an EMBL/GenBank/DDBJ whole genome shotgun (WGS) entry which is preliminary data.</text>
</comment>
<feature type="region of interest" description="Disordered" evidence="1">
    <location>
        <begin position="17"/>
        <end position="55"/>
    </location>
</feature>
<accession>A0ABU2F6F7</accession>
<evidence type="ECO:0000313" key="3">
    <source>
        <dbReference type="Proteomes" id="UP001259659"/>
    </source>
</evidence>
<evidence type="ECO:0000313" key="2">
    <source>
        <dbReference type="EMBL" id="MDS0257786.1"/>
    </source>
</evidence>
<gene>
    <name evidence="2" type="ORF">NDI56_00025</name>
</gene>
<organism evidence="2 3">
    <name type="scientific">Haloarcula saliterrae</name>
    <dbReference type="NCBI Taxonomy" id="2950534"/>
    <lineage>
        <taxon>Archaea</taxon>
        <taxon>Methanobacteriati</taxon>
        <taxon>Methanobacteriota</taxon>
        <taxon>Stenosarchaea group</taxon>
        <taxon>Halobacteria</taxon>
        <taxon>Halobacteriales</taxon>
        <taxon>Haloarculaceae</taxon>
        <taxon>Haloarcula</taxon>
    </lineage>
</organism>
<feature type="compositionally biased region" description="Low complexity" evidence="1">
    <location>
        <begin position="17"/>
        <end position="44"/>
    </location>
</feature>
<protein>
    <recommendedName>
        <fullName evidence="4">Nuclear transport factor 2 family protein</fullName>
    </recommendedName>
</protein>
<dbReference type="PROSITE" id="PS51257">
    <property type="entry name" value="PROKAR_LIPOPROTEIN"/>
    <property type="match status" value="1"/>
</dbReference>
<dbReference type="EMBL" id="JAMQON010000001">
    <property type="protein sequence ID" value="MDS0257786.1"/>
    <property type="molecule type" value="Genomic_DNA"/>
</dbReference>
<proteinExistence type="predicted"/>
<evidence type="ECO:0000256" key="1">
    <source>
        <dbReference type="SAM" id="MobiDB-lite"/>
    </source>
</evidence>
<sequence>MRRRQLLTATAIGAAGIAGCSSDSGGDGTETSTGTPAGTPSGSTNESGDGDLATPEATVRRFYDTLYGNDDIEGANELYHPESQAPPIREANFSDFGAVSAISAAIESTAVISQSDSEAEVHADVAYASPAGSAVQTDWFTLAPSDGEWLVLSWVPESVRNQGTRTPTASN</sequence>
<reference evidence="2 3" key="1">
    <citation type="submission" date="2022-06" db="EMBL/GenBank/DDBJ databases">
        <title>Haloarcula sp. a new haloarchaeum isolate from saline soil.</title>
        <authorList>
            <person name="Strakova D."/>
            <person name="Galisteo C."/>
            <person name="Sanchez-Porro C."/>
            <person name="Ventosa A."/>
        </authorList>
    </citation>
    <scope>NUCLEOTIDE SEQUENCE [LARGE SCALE GENOMIC DNA]</scope>
    <source>
        <strain evidence="2 3">S1CR25-12</strain>
    </source>
</reference>
<keyword evidence="3" id="KW-1185">Reference proteome</keyword>
<evidence type="ECO:0008006" key="4">
    <source>
        <dbReference type="Google" id="ProtNLM"/>
    </source>
</evidence>
<name>A0ABU2F6F7_9EURY</name>
<dbReference type="Proteomes" id="UP001259659">
    <property type="component" value="Unassembled WGS sequence"/>
</dbReference>
<dbReference type="RefSeq" id="WP_310917341.1">
    <property type="nucleotide sequence ID" value="NZ_JAMQON010000001.1"/>
</dbReference>